<comment type="caution">
    <text evidence="2">The sequence shown here is derived from an EMBL/GenBank/DDBJ whole genome shotgun (WGS) entry which is preliminary data.</text>
</comment>
<dbReference type="OrthoDB" id="9889293at2"/>
<dbReference type="RefSeq" id="WP_125485071.1">
    <property type="nucleotide sequence ID" value="NZ_RSDW01000001.1"/>
</dbReference>
<feature type="chain" id="PRO_5018556459" evidence="1">
    <location>
        <begin position="22"/>
        <end position="134"/>
    </location>
</feature>
<name>A0A3R9PRU3_9BACT</name>
<gene>
    <name evidence="2" type="ORF">EDE15_1991</name>
</gene>
<protein>
    <submittedName>
        <fullName evidence="2">Uncharacterized protein</fullName>
    </submittedName>
</protein>
<keyword evidence="1" id="KW-0732">Signal</keyword>
<dbReference type="Proteomes" id="UP000269669">
    <property type="component" value="Unassembled WGS sequence"/>
</dbReference>
<dbReference type="AlphaFoldDB" id="A0A3R9PRU3"/>
<dbReference type="EMBL" id="RSDW01000001">
    <property type="protein sequence ID" value="RSL16475.1"/>
    <property type="molecule type" value="Genomic_DNA"/>
</dbReference>
<accession>A0A3R9PRU3</accession>
<evidence type="ECO:0000313" key="3">
    <source>
        <dbReference type="Proteomes" id="UP000269669"/>
    </source>
</evidence>
<keyword evidence="3" id="KW-1185">Reference proteome</keyword>
<feature type="signal peptide" evidence="1">
    <location>
        <begin position="1"/>
        <end position="21"/>
    </location>
</feature>
<evidence type="ECO:0000256" key="1">
    <source>
        <dbReference type="SAM" id="SignalP"/>
    </source>
</evidence>
<reference evidence="2 3" key="1">
    <citation type="submission" date="2018-12" db="EMBL/GenBank/DDBJ databases">
        <title>Sequencing of bacterial isolates from soil warming experiment in Harvard Forest, Massachusetts, USA.</title>
        <authorList>
            <person name="Deangelis K."/>
        </authorList>
    </citation>
    <scope>NUCLEOTIDE SEQUENCE [LARGE SCALE GENOMIC DNA]</scope>
    <source>
        <strain evidence="2 3">EB153</strain>
    </source>
</reference>
<proteinExistence type="predicted"/>
<sequence length="134" mass="14255">MKKLAVAIAYFLVLASVPLVAQSNKIAPLGVWRGTLDGLPGVTLTLANDTGEIGGTVVFYGINGEARQIVIIEPHTLLHPKLDGDTLSFQIKFGGDRTGLARVTVVFSADNKAQIHCLDCGPDSPTTELIRQTD</sequence>
<organism evidence="2 3">
    <name type="scientific">Edaphobacter aggregans</name>
    <dbReference type="NCBI Taxonomy" id="570835"/>
    <lineage>
        <taxon>Bacteria</taxon>
        <taxon>Pseudomonadati</taxon>
        <taxon>Acidobacteriota</taxon>
        <taxon>Terriglobia</taxon>
        <taxon>Terriglobales</taxon>
        <taxon>Acidobacteriaceae</taxon>
        <taxon>Edaphobacter</taxon>
    </lineage>
</organism>
<evidence type="ECO:0000313" key="2">
    <source>
        <dbReference type="EMBL" id="RSL16475.1"/>
    </source>
</evidence>